<dbReference type="GO" id="GO:0005509">
    <property type="term" value="F:calcium ion binding"/>
    <property type="evidence" value="ECO:0007669"/>
    <property type="project" value="InterPro"/>
</dbReference>
<proteinExistence type="predicted"/>
<dbReference type="InterPro" id="IPR015919">
    <property type="entry name" value="Cadherin-like_sf"/>
</dbReference>
<accession>A0A075FS27</accession>
<dbReference type="EMBL" id="KF900365">
    <property type="protein sequence ID" value="AIE92422.1"/>
    <property type="molecule type" value="Genomic_DNA"/>
</dbReference>
<sequence length="807" mass="86680">MERPEQLSYGISSISLNVGEEMQALTPSFVGDGPDTWVINPPFPQGISFDRESGVISGSPSEATIEIRHTIVASNAVGSTSTWIDLEVTIEGPKSITYAESILDCELGHQCQLAAPSISGGEPDYWSVDPRLPDGISLLADGSIDGSPTQLGDSNHTITISNEGGSVETAIRIIVLHEAPMGLGYGGNRFILSIGDDVQVVPITTGGRIVSWSVEPPLPDGLQLLQADGSIRGSPTTVQSLTPHRVTATNTGGSISVDVLISVVDIPVSNLIYTPDEYDLTIGDEITVTPTHSGGIPDSWQVEPELPPGFTFDSTNGTISGTATDLQVDWSSFTIWANNTGGSASTSFRIRITSLAPDLISWAQTEYALASNESAFIAVTNNGPAIDSWEIEPALPDGLVIIANGSIEGTPTHNIDWTEFTIWANNTGGSVGLNIWIVVHDLRADQSELLSGLDDADWGGWSSLILPIGKWSFPLGRDTTDSTVVAASHVGRGKMIGLGHESWVTQNHEFNFRAVEWVCGEAANVGLAYGAGFDHWEDELQAEGHSVHLSVTPDDLSQVDCLLDEFWNGHDDDDNLAIEQFLLGGGGVIMGGHAWYWSYSNSDVPHNYPGNKISKITGLMVSSDWGYNDIDFEIPDLMYTPHNAIRGIFADRVDGIELTEEEAAIAYSSISDCTVIVPLDFLEFWTPLRKLVNSTGWTVIPYSTLWSSTGHELGADPVADVILRLEEALTQNLPADELPVHPSHTEFPGEVPSNATRISRTVSINGTQPGLPSNFGYSGARSSLRMSTGLYAPPWRGHHSVSEPRCV</sequence>
<evidence type="ECO:0000313" key="1">
    <source>
        <dbReference type="EMBL" id="AIE92422.1"/>
    </source>
</evidence>
<dbReference type="GO" id="GO:0016020">
    <property type="term" value="C:membrane"/>
    <property type="evidence" value="ECO:0007669"/>
    <property type="project" value="InterPro"/>
</dbReference>
<dbReference type="SUPFAM" id="SSF49313">
    <property type="entry name" value="Cadherin-like"/>
    <property type="match status" value="1"/>
</dbReference>
<name>A0A075FS27_9EURY</name>
<dbReference type="AlphaFoldDB" id="A0A075FS27"/>
<dbReference type="InterPro" id="IPR013783">
    <property type="entry name" value="Ig-like_fold"/>
</dbReference>
<organism evidence="1">
    <name type="scientific">uncultured marine group II/III euryarchaeote AD1000_22_H02</name>
    <dbReference type="NCBI Taxonomy" id="1457738"/>
    <lineage>
        <taxon>Archaea</taxon>
        <taxon>Methanobacteriati</taxon>
        <taxon>Methanobacteriota</taxon>
        <taxon>environmental samples</taxon>
    </lineage>
</organism>
<dbReference type="InterPro" id="IPR051244">
    <property type="entry name" value="TCAF"/>
</dbReference>
<protein>
    <submittedName>
        <fullName evidence="1">Ig domain-containing protein</fullName>
    </submittedName>
</protein>
<dbReference type="PANTHER" id="PTHR15730">
    <property type="entry name" value="EXPERIMENTAL AUTOIMMUNE PROSTATITIS ANTIGEN 2-RELATED"/>
    <property type="match status" value="1"/>
</dbReference>
<dbReference type="PANTHER" id="PTHR15730:SF5">
    <property type="entry name" value="SI:CH211-210B2.2-RELATED"/>
    <property type="match status" value="1"/>
</dbReference>
<dbReference type="Pfam" id="PF05345">
    <property type="entry name" value="He_PIG"/>
    <property type="match status" value="2"/>
</dbReference>
<dbReference type="Gene3D" id="2.60.40.10">
    <property type="entry name" value="Immunoglobulins"/>
    <property type="match status" value="5"/>
</dbReference>
<reference evidence="1" key="1">
    <citation type="journal article" date="2014" name="Genome Biol. Evol.">
        <title>Pangenome evidence for extensive interdomain horizontal transfer affecting lineage core and shell genes in uncultured planktonic thaumarchaeota and euryarchaeota.</title>
        <authorList>
            <person name="Deschamps P."/>
            <person name="Zivanovic Y."/>
            <person name="Moreira D."/>
            <person name="Rodriguez-Valera F."/>
            <person name="Lopez-Garcia P."/>
        </authorList>
    </citation>
    <scope>NUCLEOTIDE SEQUENCE</scope>
</reference>